<dbReference type="SMART" id="SM00355">
    <property type="entry name" value="ZnF_C2H2"/>
    <property type="match status" value="7"/>
</dbReference>
<keyword evidence="1" id="KW-0479">Metal-binding</keyword>
<evidence type="ECO:0000256" key="6">
    <source>
        <dbReference type="SAM" id="MobiDB-lite"/>
    </source>
</evidence>
<dbReference type="Proteomes" id="UP001208570">
    <property type="component" value="Unassembled WGS sequence"/>
</dbReference>
<dbReference type="PROSITE" id="PS00028">
    <property type="entry name" value="ZINC_FINGER_C2H2_1"/>
    <property type="match status" value="5"/>
</dbReference>
<dbReference type="InterPro" id="IPR013087">
    <property type="entry name" value="Znf_C2H2_type"/>
</dbReference>
<feature type="domain" description="C2H2-type" evidence="7">
    <location>
        <begin position="364"/>
        <end position="391"/>
    </location>
</feature>
<protein>
    <recommendedName>
        <fullName evidence="7">C2H2-type domain-containing protein</fullName>
    </recommendedName>
</protein>
<dbReference type="PANTHER" id="PTHR24379:SF121">
    <property type="entry name" value="C2H2-TYPE DOMAIN-CONTAINING PROTEIN"/>
    <property type="match status" value="1"/>
</dbReference>
<evidence type="ECO:0000256" key="3">
    <source>
        <dbReference type="ARBA" id="ARBA00022771"/>
    </source>
</evidence>
<evidence type="ECO:0000313" key="9">
    <source>
        <dbReference type="Proteomes" id="UP001208570"/>
    </source>
</evidence>
<feature type="region of interest" description="Disordered" evidence="6">
    <location>
        <begin position="422"/>
        <end position="458"/>
    </location>
</feature>
<dbReference type="SUPFAM" id="SSF57667">
    <property type="entry name" value="beta-beta-alpha zinc fingers"/>
    <property type="match status" value="4"/>
</dbReference>
<dbReference type="InterPro" id="IPR036236">
    <property type="entry name" value="Znf_C2H2_sf"/>
</dbReference>
<evidence type="ECO:0000256" key="1">
    <source>
        <dbReference type="ARBA" id="ARBA00022723"/>
    </source>
</evidence>
<keyword evidence="3 5" id="KW-0863">Zinc-finger</keyword>
<reference evidence="8" key="1">
    <citation type="journal article" date="2023" name="Mol. Biol. Evol.">
        <title>Third-Generation Sequencing Reveals the Adaptive Role of the Epigenome in Three Deep-Sea Polychaetes.</title>
        <authorList>
            <person name="Perez M."/>
            <person name="Aroh O."/>
            <person name="Sun Y."/>
            <person name="Lan Y."/>
            <person name="Juniper S.K."/>
            <person name="Young C.R."/>
            <person name="Angers B."/>
            <person name="Qian P.Y."/>
        </authorList>
    </citation>
    <scope>NUCLEOTIDE SEQUENCE</scope>
    <source>
        <strain evidence="8">P08H-3</strain>
    </source>
</reference>
<feature type="domain" description="C2H2-type" evidence="7">
    <location>
        <begin position="277"/>
        <end position="305"/>
    </location>
</feature>
<feature type="domain" description="C2H2-type" evidence="7">
    <location>
        <begin position="212"/>
        <end position="240"/>
    </location>
</feature>
<feature type="domain" description="C2H2-type" evidence="7">
    <location>
        <begin position="248"/>
        <end position="275"/>
    </location>
</feature>
<feature type="domain" description="C2H2-type" evidence="7">
    <location>
        <begin position="391"/>
        <end position="419"/>
    </location>
</feature>
<evidence type="ECO:0000313" key="8">
    <source>
        <dbReference type="EMBL" id="KAK2161280.1"/>
    </source>
</evidence>
<keyword evidence="9" id="KW-1185">Reference proteome</keyword>
<dbReference type="EMBL" id="JAODUP010000119">
    <property type="protein sequence ID" value="KAK2161280.1"/>
    <property type="molecule type" value="Genomic_DNA"/>
</dbReference>
<dbReference type="PROSITE" id="PS50157">
    <property type="entry name" value="ZINC_FINGER_C2H2_2"/>
    <property type="match status" value="6"/>
</dbReference>
<gene>
    <name evidence="8" type="ORF">LSH36_119g06055</name>
</gene>
<sequence length="573" mass="64403">MFFSRSPKMTTRKEQHEKVRVLLKNAVTSLCRQGLGNNAGFSIEALIGITLEDGDVMLISINETVDDGTISAELMTLSDEELQPSFDHNDPTWPKKRRLFSHSLRYGSKRKRGKLRKVIRKSHCIKAERFTSPDEGAIFKSIGEKLEEGCVDEKNQVEILGDEKPLQTLNNSKGCLDAIHQNALSTDPDTVDIADEGKTKPVDTKIPHVGPYKCSECSVVYKYRKCLVEHWMKAHNKTEEQVPELHDWPCNNCNRVFPSKRSLTRHIVIHSENRPRHRCHICSKTFSCKRHVEFHVSTVHQGHYPFVCDFCGKQVTTKAALEGHMASKHLINKIKCEKCNREYARPAALASHVCTEKPTRFEETVCHICKKSFDLPKRLTQHMAKHSEPRFQCEQCGRNFKWASSLQAHKVAAHSLDGSPVLHEQQQQQAQLEQPSFNPKPSAVISSPVLPSVPEQTKESHVHSILTLNELSVFAQHQNSHAPPLGSQLTEHQHLVSVLPTIPLEVPNQHVVETTLSHQHAQGTTEVTSTGGQSYLTGLPTSTDIGQMQTAWQASFVDQTTSATDSRIQPPAQ</sequence>
<feature type="region of interest" description="Disordered" evidence="6">
    <location>
        <begin position="516"/>
        <end position="535"/>
    </location>
</feature>
<proteinExistence type="predicted"/>
<comment type="caution">
    <text evidence="8">The sequence shown here is derived from an EMBL/GenBank/DDBJ whole genome shotgun (WGS) entry which is preliminary data.</text>
</comment>
<name>A0AAD9JZW0_9ANNE</name>
<keyword evidence="2" id="KW-0677">Repeat</keyword>
<evidence type="ECO:0000256" key="2">
    <source>
        <dbReference type="ARBA" id="ARBA00022737"/>
    </source>
</evidence>
<evidence type="ECO:0000256" key="4">
    <source>
        <dbReference type="ARBA" id="ARBA00022833"/>
    </source>
</evidence>
<dbReference type="PANTHER" id="PTHR24379">
    <property type="entry name" value="KRAB AND ZINC FINGER DOMAIN-CONTAINING"/>
    <property type="match status" value="1"/>
</dbReference>
<feature type="compositionally biased region" description="Low complexity" evidence="6">
    <location>
        <begin position="424"/>
        <end position="434"/>
    </location>
</feature>
<dbReference type="Gene3D" id="3.30.160.60">
    <property type="entry name" value="Classic Zinc Finger"/>
    <property type="match status" value="3"/>
</dbReference>
<feature type="domain" description="C2H2-type" evidence="7">
    <location>
        <begin position="306"/>
        <end position="334"/>
    </location>
</feature>
<dbReference type="AlphaFoldDB" id="A0AAD9JZW0"/>
<dbReference type="Pfam" id="PF00096">
    <property type="entry name" value="zf-C2H2"/>
    <property type="match status" value="3"/>
</dbReference>
<accession>A0AAD9JZW0</accession>
<dbReference type="GO" id="GO:0008270">
    <property type="term" value="F:zinc ion binding"/>
    <property type="evidence" value="ECO:0007669"/>
    <property type="project" value="UniProtKB-KW"/>
</dbReference>
<organism evidence="8 9">
    <name type="scientific">Paralvinella palmiformis</name>
    <dbReference type="NCBI Taxonomy" id="53620"/>
    <lineage>
        <taxon>Eukaryota</taxon>
        <taxon>Metazoa</taxon>
        <taxon>Spiralia</taxon>
        <taxon>Lophotrochozoa</taxon>
        <taxon>Annelida</taxon>
        <taxon>Polychaeta</taxon>
        <taxon>Sedentaria</taxon>
        <taxon>Canalipalpata</taxon>
        <taxon>Terebellida</taxon>
        <taxon>Terebelliformia</taxon>
        <taxon>Alvinellidae</taxon>
        <taxon>Paralvinella</taxon>
    </lineage>
</organism>
<keyword evidence="4" id="KW-0862">Zinc</keyword>
<evidence type="ECO:0000259" key="7">
    <source>
        <dbReference type="PROSITE" id="PS50157"/>
    </source>
</evidence>
<evidence type="ECO:0000256" key="5">
    <source>
        <dbReference type="PROSITE-ProRule" id="PRU00042"/>
    </source>
</evidence>